<dbReference type="InterPro" id="IPR050298">
    <property type="entry name" value="Gram-neg_bact_OMP"/>
</dbReference>
<dbReference type="Gene3D" id="2.40.160.10">
    <property type="entry name" value="Porin"/>
    <property type="match status" value="1"/>
</dbReference>
<evidence type="ECO:0000256" key="3">
    <source>
        <dbReference type="ARBA" id="ARBA00022448"/>
    </source>
</evidence>
<dbReference type="PANTHER" id="PTHR34501:SF9">
    <property type="entry name" value="MAJOR OUTER MEMBRANE PROTEIN P.IA"/>
    <property type="match status" value="1"/>
</dbReference>
<keyword evidence="5" id="KW-0812">Transmembrane</keyword>
<gene>
    <name evidence="13" type="ORF">F506_07170</name>
</gene>
<dbReference type="EMBL" id="CP011409">
    <property type="protein sequence ID" value="AKZ62486.1"/>
    <property type="molecule type" value="Genomic_DNA"/>
</dbReference>
<evidence type="ECO:0000256" key="9">
    <source>
        <dbReference type="ARBA" id="ARBA00023136"/>
    </source>
</evidence>
<feature type="domain" description="Porin" evidence="12">
    <location>
        <begin position="17"/>
        <end position="339"/>
    </location>
</feature>
<dbReference type="PRINTS" id="PR00182">
    <property type="entry name" value="ECOLNEIPORIN"/>
</dbReference>
<dbReference type="PANTHER" id="PTHR34501">
    <property type="entry name" value="PROTEIN YDDL-RELATED"/>
    <property type="match status" value="1"/>
</dbReference>
<dbReference type="CDD" id="cd00342">
    <property type="entry name" value="gram_neg_porins"/>
    <property type="match status" value="1"/>
</dbReference>
<keyword evidence="3" id="KW-0813">Transport</keyword>
<feature type="signal peptide" evidence="11">
    <location>
        <begin position="1"/>
        <end position="29"/>
    </location>
</feature>
<name>A0ABN4HUI0_9BURK</name>
<evidence type="ECO:0000256" key="5">
    <source>
        <dbReference type="ARBA" id="ARBA00022692"/>
    </source>
</evidence>
<dbReference type="RefSeq" id="WP_053196137.1">
    <property type="nucleotide sequence ID" value="NZ_CP011409.1"/>
</dbReference>
<evidence type="ECO:0000256" key="10">
    <source>
        <dbReference type="ARBA" id="ARBA00023237"/>
    </source>
</evidence>
<keyword evidence="14" id="KW-1185">Reference proteome</keyword>
<evidence type="ECO:0000256" key="6">
    <source>
        <dbReference type="ARBA" id="ARBA00022729"/>
    </source>
</evidence>
<dbReference type="PRINTS" id="PR00184">
    <property type="entry name" value="NEISSPPORIN"/>
</dbReference>
<dbReference type="PROSITE" id="PS51257">
    <property type="entry name" value="PROKAR_LIPOPROTEIN"/>
    <property type="match status" value="1"/>
</dbReference>
<evidence type="ECO:0000313" key="13">
    <source>
        <dbReference type="EMBL" id="AKZ62486.1"/>
    </source>
</evidence>
<sequence length="368" mass="38507">MKKASKVAFIAKPLAIAAVMAGACASAQAQTNVTIYGRIDAGINYQSNQAGANGSRGSKWGIDGNEWGTSMFGFKGNEDLGGGLKAIFTLENGFDASTGQVNGGSGLWTRRSFVGLSGSAGTLKMGKDLAIQSDPIWALDPTGQQALSTATLVKERNWPQTNNMVSYESPNFGGFTATVMHGFGEAAGSFTKGVPTAPGVVSNNGSRDGISLAYVQPTYELRAIYDVQRDTNGQYSTLFASSKELTLGGTVTIDKLKLFAGYENLRANSVATGSPDRANHYWLGANYQITPALTLIGAAYHVNVNAGVGSANLFVVGGNYSLSKRTLLYATVGTVRNGANSDFSVEYGGGGIKGQNQNAFYTGISHSF</sequence>
<dbReference type="InterPro" id="IPR033900">
    <property type="entry name" value="Gram_neg_porin_domain"/>
</dbReference>
<dbReference type="SUPFAM" id="SSF56935">
    <property type="entry name" value="Porins"/>
    <property type="match status" value="1"/>
</dbReference>
<evidence type="ECO:0000256" key="1">
    <source>
        <dbReference type="ARBA" id="ARBA00004571"/>
    </source>
</evidence>
<protein>
    <submittedName>
        <fullName evidence="13">Porin</fullName>
    </submittedName>
</protein>
<dbReference type="InterPro" id="IPR023614">
    <property type="entry name" value="Porin_dom_sf"/>
</dbReference>
<keyword evidence="8" id="KW-0626">Porin</keyword>
<evidence type="ECO:0000256" key="2">
    <source>
        <dbReference type="ARBA" id="ARBA00011233"/>
    </source>
</evidence>
<evidence type="ECO:0000256" key="4">
    <source>
        <dbReference type="ARBA" id="ARBA00022452"/>
    </source>
</evidence>
<reference evidence="14" key="1">
    <citation type="journal article" date="2015" name="Genome Announc.">
        <title>Complete Genome Sequence of Herbaspirillum hiltneri N3 (DSM 17495), Isolated from Surface-Sterilized Wheat Roots.</title>
        <authorList>
            <person name="Guizelini D."/>
            <person name="Saizaki P.M."/>
            <person name="Coimbra N.A."/>
            <person name="Weiss V.A."/>
            <person name="Faoro H."/>
            <person name="Sfeir M.Z."/>
            <person name="Baura V.A."/>
            <person name="Monteiro R.A."/>
            <person name="Chubatsu L.S."/>
            <person name="Souza E.M."/>
            <person name="Cruz L.M."/>
            <person name="Pedrosa F.O."/>
            <person name="Raittz R.T."/>
            <person name="Marchaukoski J.N."/>
            <person name="Steffens M.B."/>
        </authorList>
    </citation>
    <scope>NUCLEOTIDE SEQUENCE [LARGE SCALE GENOMIC DNA]</scope>
    <source>
        <strain evidence="14">N3</strain>
    </source>
</reference>
<evidence type="ECO:0000256" key="8">
    <source>
        <dbReference type="ARBA" id="ARBA00023114"/>
    </source>
</evidence>
<evidence type="ECO:0000256" key="11">
    <source>
        <dbReference type="SAM" id="SignalP"/>
    </source>
</evidence>
<comment type="subunit">
    <text evidence="2">Homotrimer.</text>
</comment>
<dbReference type="Proteomes" id="UP000063429">
    <property type="component" value="Chromosome"/>
</dbReference>
<organism evidence="13 14">
    <name type="scientific">Herbaspirillum hiltneri N3</name>
    <dbReference type="NCBI Taxonomy" id="1262470"/>
    <lineage>
        <taxon>Bacteria</taxon>
        <taxon>Pseudomonadati</taxon>
        <taxon>Pseudomonadota</taxon>
        <taxon>Betaproteobacteria</taxon>
        <taxon>Burkholderiales</taxon>
        <taxon>Oxalobacteraceae</taxon>
        <taxon>Herbaspirillum</taxon>
    </lineage>
</organism>
<dbReference type="InterPro" id="IPR002299">
    <property type="entry name" value="Porin_Neis"/>
</dbReference>
<proteinExistence type="predicted"/>
<dbReference type="InterPro" id="IPR001702">
    <property type="entry name" value="Porin_Gram-ve"/>
</dbReference>
<evidence type="ECO:0000259" key="12">
    <source>
        <dbReference type="Pfam" id="PF13609"/>
    </source>
</evidence>
<keyword evidence="4" id="KW-1134">Transmembrane beta strand</keyword>
<evidence type="ECO:0000256" key="7">
    <source>
        <dbReference type="ARBA" id="ARBA00023065"/>
    </source>
</evidence>
<dbReference type="Pfam" id="PF13609">
    <property type="entry name" value="Porin_4"/>
    <property type="match status" value="1"/>
</dbReference>
<keyword evidence="6 11" id="KW-0732">Signal</keyword>
<evidence type="ECO:0000313" key="14">
    <source>
        <dbReference type="Proteomes" id="UP000063429"/>
    </source>
</evidence>
<keyword evidence="7" id="KW-0406">Ion transport</keyword>
<accession>A0ABN4HUI0</accession>
<keyword evidence="10" id="KW-0998">Cell outer membrane</keyword>
<keyword evidence="9" id="KW-0472">Membrane</keyword>
<feature type="chain" id="PRO_5047397810" evidence="11">
    <location>
        <begin position="30"/>
        <end position="368"/>
    </location>
</feature>
<comment type="subcellular location">
    <subcellularLocation>
        <location evidence="1">Cell outer membrane</location>
        <topology evidence="1">Multi-pass membrane protein</topology>
    </subcellularLocation>
</comment>